<keyword evidence="4" id="KW-0028">Amino-acid biosynthesis</keyword>
<protein>
    <recommendedName>
        <fullName evidence="3">phosphoribosylanthranilate isomerase</fullName>
        <ecNumber evidence="3">5.3.1.24</ecNumber>
    </recommendedName>
</protein>
<gene>
    <name evidence="11" type="ORF">CCACVL1_30642</name>
</gene>
<evidence type="ECO:0000256" key="3">
    <source>
        <dbReference type="ARBA" id="ARBA00012572"/>
    </source>
</evidence>
<dbReference type="PANTHER" id="PTHR42894">
    <property type="entry name" value="N-(5'-PHOSPHORIBOSYL)ANTHRANILATE ISOMERASE"/>
    <property type="match status" value="1"/>
</dbReference>
<reference evidence="11 12" key="1">
    <citation type="submission" date="2013-09" db="EMBL/GenBank/DDBJ databases">
        <title>Corchorus capsularis genome sequencing.</title>
        <authorList>
            <person name="Alam M."/>
            <person name="Haque M.S."/>
            <person name="Islam M.S."/>
            <person name="Emdad E.M."/>
            <person name="Islam M.M."/>
            <person name="Ahmed B."/>
            <person name="Halim A."/>
            <person name="Hossen Q.M.M."/>
            <person name="Hossain M.Z."/>
            <person name="Ahmed R."/>
            <person name="Khan M.M."/>
            <person name="Islam R."/>
            <person name="Rashid M.M."/>
            <person name="Khan S.A."/>
            <person name="Rahman M.S."/>
            <person name="Alam M."/>
        </authorList>
    </citation>
    <scope>NUCLEOTIDE SEQUENCE [LARGE SCALE GENOMIC DNA]</scope>
    <source>
        <strain evidence="12">cv. CVL-1</strain>
        <tissue evidence="11">Whole seedling</tissue>
    </source>
</reference>
<evidence type="ECO:0000256" key="8">
    <source>
        <dbReference type="SAM" id="Phobius"/>
    </source>
</evidence>
<evidence type="ECO:0000313" key="11">
    <source>
        <dbReference type="EMBL" id="OMO50086.1"/>
    </source>
</evidence>
<dbReference type="Pfam" id="PF00697">
    <property type="entry name" value="PRAI"/>
    <property type="match status" value="2"/>
</dbReference>
<keyword evidence="6" id="KW-0057">Aromatic amino acid biosynthesis</keyword>
<feature type="transmembrane region" description="Helical" evidence="8">
    <location>
        <begin position="286"/>
        <end position="307"/>
    </location>
</feature>
<accession>A0A1R3FWE8</accession>
<feature type="transmembrane region" description="Helical" evidence="8">
    <location>
        <begin position="15"/>
        <end position="34"/>
    </location>
</feature>
<sequence length="988" mass="110097">MWVSLKSLIEVWNGWEIRVLALASLKLQVILIILGSRRKVTKNICVNILVWSAYMAADWIATVALGILAEGEYSSIGTNNNSPTPNHLLQSFWAPFLLLHLGGPDTITAYSLEDNELWLRHLLGLVVQTGVASYVLLKSAANGSNLSLIAIPVFLAGLIKYGERTWVLRSSSTKNIRDLLLSNPDPGPDYIKALQDANFVPRKVEAHPQRYSGSLEDYISQAYYLFNRLKYLFADLILGYYERKDCHSMITNKSSKQAFELVEGELGFLYDVLYTKATAIYSRYGFLLRCACISSSVFALVAFAVFIDQDSYSPIDILITYLLLIGAVILEVYAFILVGLSDWTRLWLANFLTQLRIGKRWSRSIAKYNLFRFCLRKEAIMWIRVQKLLGIQEILEKHLNVEHRGVDDELQELIFQQLVERSENINNLFDVNSCKELVNYRGDCVLGLSTGSQFQPKVWNLQGRQITGLNEGKLPFLRIRSYPKNRIRCNFVQTNQVLSSNEEHEKKHPSVKMCGITSAKDAAMAAEAGADFIGMILWPNSKRSISLSVAKEISKVAREYGAKPVGVFVDDDLETILRASDASDLEFVQLHGDGSRATFPKLVQENRIIYVLHANQDGHLQNQISHEDCSLVDWILVDSATGGSGKGFNWAQFKLPSIESKHGWLLAGGINPDNVCEAINTLRPHGVDISNCLSTGSQFQPKVWNLNRRQNIGLDGGKLSFVRIRSNPRNGIRCNFEQTKQVLSTNEDHEKKQHPLLKMCGITSARDAAMAAEAGADYIGIVFSPKSKRCVSVLSVAKEISKVAREYGAKPVGVFIDEDLDTILRASDAADLEFLQLHGDGSRASFPKLVQENRIIYALHANQDGDLLNQIADEDCSLVDWIIVDSAIGGSGKTFNWAQFKLPSIKSKHGWLLAGGLNPDNVCEAINTLKPHGVDTSSGICSSDGISKDRSRIVSFMSAVRSANINRSVEGRLSAPDMDWFHGSTFTM</sequence>
<keyword evidence="8" id="KW-0812">Transmembrane</keyword>
<keyword evidence="5" id="KW-0822">Tryptophan biosynthesis</keyword>
<dbReference type="STRING" id="210143.A0A1R3FWE8"/>
<comment type="caution">
    <text evidence="11">The sequence shown here is derived from an EMBL/GenBank/DDBJ whole genome shotgun (WGS) entry which is preliminary data.</text>
</comment>
<evidence type="ECO:0000313" key="12">
    <source>
        <dbReference type="Proteomes" id="UP000188268"/>
    </source>
</evidence>
<evidence type="ECO:0000256" key="6">
    <source>
        <dbReference type="ARBA" id="ARBA00023141"/>
    </source>
</evidence>
<dbReference type="InterPro" id="IPR025315">
    <property type="entry name" value="DUF4220"/>
</dbReference>
<keyword evidence="12" id="KW-1185">Reference proteome</keyword>
<evidence type="ECO:0000259" key="10">
    <source>
        <dbReference type="Pfam" id="PF13968"/>
    </source>
</evidence>
<evidence type="ECO:0000256" key="4">
    <source>
        <dbReference type="ARBA" id="ARBA00022605"/>
    </source>
</evidence>
<dbReference type="InterPro" id="IPR044643">
    <property type="entry name" value="TrpF_fam"/>
</dbReference>
<dbReference type="InterPro" id="IPR011060">
    <property type="entry name" value="RibuloseP-bd_barrel"/>
</dbReference>
<dbReference type="GO" id="GO:0000162">
    <property type="term" value="P:L-tryptophan biosynthetic process"/>
    <property type="evidence" value="ECO:0007669"/>
    <property type="project" value="UniProtKB-UniPathway"/>
</dbReference>
<dbReference type="InterPro" id="IPR001240">
    <property type="entry name" value="PRAI_dom"/>
</dbReference>
<comment type="pathway">
    <text evidence="1">Amino-acid biosynthesis; L-tryptophan biosynthesis; L-tryptophan from chorismate: step 3/5.</text>
</comment>
<dbReference type="CDD" id="cd00405">
    <property type="entry name" value="PRAI"/>
    <property type="match status" value="2"/>
</dbReference>
<feature type="transmembrane region" description="Helical" evidence="8">
    <location>
        <begin position="143"/>
        <end position="162"/>
    </location>
</feature>
<dbReference type="Gene3D" id="3.20.20.70">
    <property type="entry name" value="Aldolase class I"/>
    <property type="match status" value="2"/>
</dbReference>
<dbReference type="InterPro" id="IPR013785">
    <property type="entry name" value="Aldolase_TIM"/>
</dbReference>
<dbReference type="EC" id="5.3.1.24" evidence="3"/>
<dbReference type="GO" id="GO:0004640">
    <property type="term" value="F:phosphoribosylanthranilate isomerase activity"/>
    <property type="evidence" value="ECO:0007669"/>
    <property type="project" value="UniProtKB-EC"/>
</dbReference>
<comment type="similarity">
    <text evidence="2">Belongs to the TrpF family.</text>
</comment>
<feature type="transmembrane region" description="Helical" evidence="8">
    <location>
        <begin position="319"/>
        <end position="340"/>
    </location>
</feature>
<dbReference type="Proteomes" id="UP000188268">
    <property type="component" value="Unassembled WGS sequence"/>
</dbReference>
<feature type="domain" description="N-(5'phosphoribosyl) anthranilate isomerase (PRAI)" evidence="9">
    <location>
        <begin position="511"/>
        <end position="691"/>
    </location>
</feature>
<proteinExistence type="inferred from homology"/>
<dbReference type="FunFam" id="3.20.20.70:FF:000075">
    <property type="entry name" value="Tryptophan biosynthesis protein TRP1"/>
    <property type="match status" value="2"/>
</dbReference>
<dbReference type="AlphaFoldDB" id="A0A1R3FWE8"/>
<keyword evidence="7" id="KW-0413">Isomerase</keyword>
<organism evidence="11 12">
    <name type="scientific">Corchorus capsularis</name>
    <name type="common">Jute</name>
    <dbReference type="NCBI Taxonomy" id="210143"/>
    <lineage>
        <taxon>Eukaryota</taxon>
        <taxon>Viridiplantae</taxon>
        <taxon>Streptophyta</taxon>
        <taxon>Embryophyta</taxon>
        <taxon>Tracheophyta</taxon>
        <taxon>Spermatophyta</taxon>
        <taxon>Magnoliopsida</taxon>
        <taxon>eudicotyledons</taxon>
        <taxon>Gunneridae</taxon>
        <taxon>Pentapetalae</taxon>
        <taxon>rosids</taxon>
        <taxon>malvids</taxon>
        <taxon>Malvales</taxon>
        <taxon>Malvaceae</taxon>
        <taxon>Grewioideae</taxon>
        <taxon>Apeibeae</taxon>
        <taxon>Corchorus</taxon>
    </lineage>
</organism>
<keyword evidence="8" id="KW-0472">Membrane</keyword>
<evidence type="ECO:0000256" key="7">
    <source>
        <dbReference type="ARBA" id="ARBA00023235"/>
    </source>
</evidence>
<dbReference type="PANTHER" id="PTHR42894:SF1">
    <property type="entry name" value="N-(5'-PHOSPHORIBOSYL)ANTHRANILATE ISOMERASE"/>
    <property type="match status" value="1"/>
</dbReference>
<feature type="domain" description="DUF4220" evidence="10">
    <location>
        <begin position="51"/>
        <end position="372"/>
    </location>
</feature>
<dbReference type="Gramene" id="OMO50086">
    <property type="protein sequence ID" value="OMO50086"/>
    <property type="gene ID" value="CCACVL1_30642"/>
</dbReference>
<evidence type="ECO:0000259" key="9">
    <source>
        <dbReference type="Pfam" id="PF00697"/>
    </source>
</evidence>
<evidence type="ECO:0000256" key="5">
    <source>
        <dbReference type="ARBA" id="ARBA00022822"/>
    </source>
</evidence>
<name>A0A1R3FWE8_COCAP</name>
<feature type="transmembrane region" description="Helical" evidence="8">
    <location>
        <begin position="46"/>
        <end position="68"/>
    </location>
</feature>
<evidence type="ECO:0000256" key="1">
    <source>
        <dbReference type="ARBA" id="ARBA00004664"/>
    </source>
</evidence>
<evidence type="ECO:0000256" key="2">
    <source>
        <dbReference type="ARBA" id="ARBA00007571"/>
    </source>
</evidence>
<dbReference type="HAMAP" id="MF_00135">
    <property type="entry name" value="PRAI"/>
    <property type="match status" value="2"/>
</dbReference>
<dbReference type="EMBL" id="AWWV01016301">
    <property type="protein sequence ID" value="OMO50086.1"/>
    <property type="molecule type" value="Genomic_DNA"/>
</dbReference>
<dbReference type="Pfam" id="PF13968">
    <property type="entry name" value="DUF4220"/>
    <property type="match status" value="1"/>
</dbReference>
<dbReference type="SUPFAM" id="SSF51366">
    <property type="entry name" value="Ribulose-phoshate binding barrel"/>
    <property type="match status" value="2"/>
</dbReference>
<dbReference type="UniPathway" id="UPA00035">
    <property type="reaction ID" value="UER00042"/>
</dbReference>
<dbReference type="OrthoDB" id="524799at2759"/>
<keyword evidence="8" id="KW-1133">Transmembrane helix</keyword>
<feature type="domain" description="N-(5'phosphoribosyl) anthranilate isomerase (PRAI)" evidence="9">
    <location>
        <begin position="758"/>
        <end position="957"/>
    </location>
</feature>